<dbReference type="EMBL" id="AUZX01002920">
    <property type="protein sequence ID" value="EQD75363.1"/>
    <property type="molecule type" value="Genomic_DNA"/>
</dbReference>
<organism evidence="1">
    <name type="scientific">mine drainage metagenome</name>
    <dbReference type="NCBI Taxonomy" id="410659"/>
    <lineage>
        <taxon>unclassified sequences</taxon>
        <taxon>metagenomes</taxon>
        <taxon>ecological metagenomes</taxon>
    </lineage>
</organism>
<sequence length="249" mass="28132">FDNIRDILLTVKEKFGTPSGSISDMRSGILKAIGDVFHGIPIRICLLHFLRDLGKDLMESMHTDLGMMINRKGIKSPLKSILRSIPDYDQATLTEIEQGFCSSRENMEFMAIRKILEPVLTVNGSSGYGFPFSLNNLNFFTVCKGAGKRLSDLSGKIRETESMKLINSVEEQINRIIKDQEIVETADRLSDVNMLFRKIRSAFRMPEKGNLSDDIEDDSSIHDQCNIVIAEMEVYLNVNIPPHMFIAPK</sequence>
<gene>
    <name evidence="1" type="ORF">B1A_04012</name>
</gene>
<evidence type="ECO:0000313" key="1">
    <source>
        <dbReference type="EMBL" id="EQD75363.1"/>
    </source>
</evidence>
<comment type="caution">
    <text evidence="1">The sequence shown here is derived from an EMBL/GenBank/DDBJ whole genome shotgun (WGS) entry which is preliminary data.</text>
</comment>
<reference evidence="1" key="2">
    <citation type="journal article" date="2014" name="ISME J.">
        <title>Microbial stratification in low pH oxic and suboxic macroscopic growths along an acid mine drainage.</title>
        <authorList>
            <person name="Mendez-Garcia C."/>
            <person name="Mesa V."/>
            <person name="Sprenger R.R."/>
            <person name="Richter M."/>
            <person name="Diez M.S."/>
            <person name="Solano J."/>
            <person name="Bargiela R."/>
            <person name="Golyshina O.V."/>
            <person name="Manteca A."/>
            <person name="Ramos J.L."/>
            <person name="Gallego J.R."/>
            <person name="Llorente I."/>
            <person name="Martins Dos Santos V.A."/>
            <person name="Jensen O.N."/>
            <person name="Pelaez A.I."/>
            <person name="Sanchez J."/>
            <person name="Ferrer M."/>
        </authorList>
    </citation>
    <scope>NUCLEOTIDE SEQUENCE</scope>
</reference>
<name>T1C3A5_9ZZZZ</name>
<accession>T1C3A5</accession>
<feature type="non-terminal residue" evidence="1">
    <location>
        <position position="249"/>
    </location>
</feature>
<reference evidence="1" key="1">
    <citation type="submission" date="2013-08" db="EMBL/GenBank/DDBJ databases">
        <authorList>
            <person name="Mendez C."/>
            <person name="Richter M."/>
            <person name="Ferrer M."/>
            <person name="Sanchez J."/>
        </authorList>
    </citation>
    <scope>NUCLEOTIDE SEQUENCE</scope>
</reference>
<protein>
    <submittedName>
        <fullName evidence="1">MULE transposase, conserved domain protein</fullName>
    </submittedName>
</protein>
<feature type="non-terminal residue" evidence="1">
    <location>
        <position position="1"/>
    </location>
</feature>
<proteinExistence type="predicted"/>
<dbReference type="AlphaFoldDB" id="T1C3A5"/>